<evidence type="ECO:0000256" key="1">
    <source>
        <dbReference type="ARBA" id="ARBA00023013"/>
    </source>
</evidence>
<accession>A0A9Q1QP79</accession>
<organism evidence="4 5">
    <name type="scientific">Carnegiea gigantea</name>
    <dbReference type="NCBI Taxonomy" id="171969"/>
    <lineage>
        <taxon>Eukaryota</taxon>
        <taxon>Viridiplantae</taxon>
        <taxon>Streptophyta</taxon>
        <taxon>Embryophyta</taxon>
        <taxon>Tracheophyta</taxon>
        <taxon>Spermatophyta</taxon>
        <taxon>Magnoliopsida</taxon>
        <taxon>eudicotyledons</taxon>
        <taxon>Gunneridae</taxon>
        <taxon>Pentapetalae</taxon>
        <taxon>Caryophyllales</taxon>
        <taxon>Cactineae</taxon>
        <taxon>Cactaceae</taxon>
        <taxon>Cactoideae</taxon>
        <taxon>Echinocereeae</taxon>
        <taxon>Carnegiea</taxon>
    </lineage>
</organism>
<feature type="compositionally biased region" description="Low complexity" evidence="3">
    <location>
        <begin position="13"/>
        <end position="26"/>
    </location>
</feature>
<dbReference type="EMBL" id="JAKOGI010000021">
    <property type="protein sequence ID" value="KAJ8449472.1"/>
    <property type="molecule type" value="Genomic_DNA"/>
</dbReference>
<dbReference type="PANTHER" id="PTHR33142:SF8">
    <property type="entry name" value="CYCLIN-DEPENDENT PROTEIN KINASE INHIBITOR SMR9"/>
    <property type="match status" value="1"/>
</dbReference>
<dbReference type="Proteomes" id="UP001153076">
    <property type="component" value="Unassembled WGS sequence"/>
</dbReference>
<dbReference type="GO" id="GO:0005634">
    <property type="term" value="C:nucleus"/>
    <property type="evidence" value="ECO:0007669"/>
    <property type="project" value="TreeGrafter"/>
</dbReference>
<comment type="caution">
    <text evidence="4">The sequence shown here is derived from an EMBL/GenBank/DDBJ whole genome shotgun (WGS) entry which is preliminary data.</text>
</comment>
<evidence type="ECO:0000313" key="5">
    <source>
        <dbReference type="Proteomes" id="UP001153076"/>
    </source>
</evidence>
<evidence type="ECO:0000313" key="4">
    <source>
        <dbReference type="EMBL" id="KAJ8449472.1"/>
    </source>
</evidence>
<dbReference type="GO" id="GO:0032875">
    <property type="term" value="P:regulation of DNA endoreduplication"/>
    <property type="evidence" value="ECO:0007669"/>
    <property type="project" value="InterPro"/>
</dbReference>
<dbReference type="GO" id="GO:0004860">
    <property type="term" value="F:protein kinase inhibitor activity"/>
    <property type="evidence" value="ECO:0007669"/>
    <property type="project" value="UniProtKB-KW"/>
</dbReference>
<evidence type="ECO:0000256" key="2">
    <source>
        <dbReference type="ARBA" id="ARBA00023306"/>
    </source>
</evidence>
<dbReference type="OrthoDB" id="1840446at2759"/>
<feature type="region of interest" description="Disordered" evidence="3">
    <location>
        <begin position="1"/>
        <end position="26"/>
    </location>
</feature>
<keyword evidence="1" id="KW-0649">Protein kinase inhibitor</keyword>
<evidence type="ECO:0000256" key="3">
    <source>
        <dbReference type="SAM" id="MobiDB-lite"/>
    </source>
</evidence>
<sequence length="196" mass="22263">MAPISKRKREKTTTISTRRTTATKTAKTALATEEILATRRIVTRSIYKKLMNQEEQKSCFLKTLSVDEQQSGDDDGPSTTNKGFVDEGCTTPKSEKHKIPEIMTCPPAPKKPRVSPSTSNCILQRRPISFFAHPDLDKFFMFAMRDIKSCGQIRELSKRHLNVLFVFSFDLCASKAQTTFFFLFGFDCSMKELSKL</sequence>
<feature type="region of interest" description="Disordered" evidence="3">
    <location>
        <begin position="68"/>
        <end position="90"/>
    </location>
</feature>
<dbReference type="InterPro" id="IPR040389">
    <property type="entry name" value="SMR"/>
</dbReference>
<protein>
    <submittedName>
        <fullName evidence="4">Uncharacterized protein</fullName>
    </submittedName>
</protein>
<reference evidence="4" key="1">
    <citation type="submission" date="2022-04" db="EMBL/GenBank/DDBJ databases">
        <title>Carnegiea gigantea Genome sequencing and assembly v2.</title>
        <authorList>
            <person name="Copetti D."/>
            <person name="Sanderson M.J."/>
            <person name="Burquez A."/>
            <person name="Wojciechowski M.F."/>
        </authorList>
    </citation>
    <scope>NUCLEOTIDE SEQUENCE</scope>
    <source>
        <strain evidence="4">SGP5-SGP5p</strain>
        <tissue evidence="4">Aerial part</tissue>
    </source>
</reference>
<keyword evidence="2" id="KW-0131">Cell cycle</keyword>
<gene>
    <name evidence="4" type="ORF">Cgig2_002269</name>
</gene>
<dbReference type="AlphaFoldDB" id="A0A9Q1QP79"/>
<dbReference type="PANTHER" id="PTHR33142">
    <property type="entry name" value="CYCLIN-DEPENDENT PROTEIN KINASE INHIBITOR SMR13"/>
    <property type="match status" value="1"/>
</dbReference>
<name>A0A9Q1QP79_9CARY</name>
<proteinExistence type="predicted"/>
<feature type="compositionally biased region" description="Basic residues" evidence="3">
    <location>
        <begin position="1"/>
        <end position="10"/>
    </location>
</feature>
<keyword evidence="5" id="KW-1185">Reference proteome</keyword>